<dbReference type="GO" id="GO:0016020">
    <property type="term" value="C:membrane"/>
    <property type="evidence" value="ECO:0007669"/>
    <property type="project" value="UniProtKB-SubCell"/>
</dbReference>
<feature type="domain" description="Major facilitator superfamily (MFS) profile" evidence="7">
    <location>
        <begin position="494"/>
        <end position="884"/>
    </location>
</feature>
<dbReference type="EMBL" id="LPWA01000113">
    <property type="protein sequence ID" value="KUM25786.1"/>
    <property type="molecule type" value="Genomic_DNA"/>
</dbReference>
<dbReference type="SUPFAM" id="SSF103473">
    <property type="entry name" value="MFS general substrate transporter"/>
    <property type="match status" value="1"/>
</dbReference>
<keyword evidence="5 6" id="KW-0472">Membrane</keyword>
<feature type="transmembrane region" description="Helical" evidence="6">
    <location>
        <begin position="496"/>
        <end position="516"/>
    </location>
</feature>
<evidence type="ECO:0000256" key="1">
    <source>
        <dbReference type="ARBA" id="ARBA00004141"/>
    </source>
</evidence>
<feature type="transmembrane region" description="Helical" evidence="6">
    <location>
        <begin position="381"/>
        <end position="404"/>
    </location>
</feature>
<feature type="transmembrane region" description="Helical" evidence="6">
    <location>
        <begin position="528"/>
        <end position="550"/>
    </location>
</feature>
<feature type="transmembrane region" description="Helical" evidence="6">
    <location>
        <begin position="741"/>
        <end position="758"/>
    </location>
</feature>
<dbReference type="PROSITE" id="PS50850">
    <property type="entry name" value="MFS"/>
    <property type="match status" value="1"/>
</dbReference>
<dbReference type="InterPro" id="IPR011701">
    <property type="entry name" value="MFS"/>
</dbReference>
<dbReference type="Proteomes" id="UP000053176">
    <property type="component" value="Unassembled WGS sequence"/>
</dbReference>
<dbReference type="InterPro" id="IPR036259">
    <property type="entry name" value="MFS_trans_sf"/>
</dbReference>
<keyword evidence="4 6" id="KW-1133">Transmembrane helix</keyword>
<organism evidence="8 9">
    <name type="scientific">Rhizobium loti</name>
    <name type="common">Mesorhizobium loti</name>
    <dbReference type="NCBI Taxonomy" id="381"/>
    <lineage>
        <taxon>Bacteria</taxon>
        <taxon>Pseudomonadati</taxon>
        <taxon>Pseudomonadota</taxon>
        <taxon>Alphaproteobacteria</taxon>
        <taxon>Hyphomicrobiales</taxon>
        <taxon>Phyllobacteriaceae</taxon>
        <taxon>Mesorhizobium</taxon>
    </lineage>
</organism>
<comment type="caution">
    <text evidence="8">The sequence shown here is derived from an EMBL/GenBank/DDBJ whole genome shotgun (WGS) entry which is preliminary data.</text>
</comment>
<reference evidence="8 9" key="1">
    <citation type="submission" date="2015-12" db="EMBL/GenBank/DDBJ databases">
        <title>Draft genome sequence of Mesorhizobium sp. UFLA 01-765, a multitolerant efficient symbiont and plant-growth promoting strain isolated from Zn-mining soil using Leucaena leucocephala as a trap plant.</title>
        <authorList>
            <person name="Rangel W.M."/>
            <person name="Thijs S."/>
            <person name="Longatti S.M."/>
            <person name="Moreira F.M."/>
            <person name="Weyens N."/>
            <person name="Vangronsveld J."/>
            <person name="Van Hamme J.D."/>
            <person name="Bottos E.M."/>
            <person name="Rineau F."/>
        </authorList>
    </citation>
    <scope>NUCLEOTIDE SEQUENCE [LARGE SCALE GENOMIC DNA]</scope>
    <source>
        <strain evidence="8 9">UFLA 01-765</strain>
    </source>
</reference>
<feature type="transmembrane region" description="Helical" evidence="6">
    <location>
        <begin position="700"/>
        <end position="721"/>
    </location>
</feature>
<comment type="subcellular location">
    <subcellularLocation>
        <location evidence="1">Membrane</location>
        <topology evidence="1">Multi-pass membrane protein</topology>
    </subcellularLocation>
</comment>
<proteinExistence type="predicted"/>
<dbReference type="AlphaFoldDB" id="A0A101KRZ1"/>
<feature type="transmembrane region" description="Helical" evidence="6">
    <location>
        <begin position="141"/>
        <end position="160"/>
    </location>
</feature>
<feature type="transmembrane region" description="Helical" evidence="6">
    <location>
        <begin position="562"/>
        <end position="580"/>
    </location>
</feature>
<feature type="transmembrane region" description="Helical" evidence="6">
    <location>
        <begin position="620"/>
        <end position="639"/>
    </location>
</feature>
<dbReference type="Pfam" id="PF07690">
    <property type="entry name" value="MFS_1"/>
    <property type="match status" value="1"/>
</dbReference>
<gene>
    <name evidence="8" type="ORF">AU467_24770</name>
</gene>
<dbReference type="InterPro" id="IPR050930">
    <property type="entry name" value="MFS_Vesicular_Transporter"/>
</dbReference>
<keyword evidence="3 6" id="KW-0812">Transmembrane</keyword>
<dbReference type="PANTHER" id="PTHR23506:SF23">
    <property type="entry name" value="GH10249P"/>
    <property type="match status" value="1"/>
</dbReference>
<evidence type="ECO:0000313" key="9">
    <source>
        <dbReference type="Proteomes" id="UP000053176"/>
    </source>
</evidence>
<feature type="transmembrane region" description="Helical" evidence="6">
    <location>
        <begin position="792"/>
        <end position="815"/>
    </location>
</feature>
<evidence type="ECO:0000256" key="6">
    <source>
        <dbReference type="SAM" id="Phobius"/>
    </source>
</evidence>
<evidence type="ECO:0000256" key="2">
    <source>
        <dbReference type="ARBA" id="ARBA00022448"/>
    </source>
</evidence>
<feature type="transmembrane region" description="Helical" evidence="6">
    <location>
        <begin position="765"/>
        <end position="786"/>
    </location>
</feature>
<dbReference type="InterPro" id="IPR020846">
    <property type="entry name" value="MFS_dom"/>
</dbReference>
<dbReference type="PANTHER" id="PTHR23506">
    <property type="entry name" value="GH10249P"/>
    <property type="match status" value="1"/>
</dbReference>
<sequence>MQNEAVYSQLLRQRLSVIAAATAAPFRSVSELGLPIATIRNAEDLLNRAYRTDPAISNIVLLDTSGDVVSSVSNEPIPFTARQMGRAMEEGSNGMWDLETAAALVSGASILDESGEPSGALAVIYPTEELRTHNSLISSKIRMSAVALLAGFSALAYVALRYRLRATVRTLDDIASHAEDDTIVAARDFADFRTALVAGTAKYRVALANLTAMMPADRGGNPPAGVQSADVISVPDCPMAIAVSRRLTLLIAALVLGATASLGAVAYRSIDQSFAPELERRTRLIGTIANDAIARTLQAGVPLDMMVGGRDFFRSLLHDFPEISNFALVTNRPILVVGDQPPTPTMLGTGTTVPIVVDGKAIANLVVIKNAGYLSREFRDVVLDLLVVTLVTILLAVELVSVMTNHSLAGPLNRLDYILKLQAAGDFSRSILANGISAVDRLGQALSLRAERLGAMMAAVRGPPDGNRALQLEPGLIIPAGRPLMMRFCSLSDVRLPLFLIAAADSFSLSFFSLYVRDADNPLTWLNPGIVISLPLAAYLIAIVAGSPYARPLSKRFGHRNLFLFASIPAALANIGYFISSNVVEIIFFSVLSGIGYAFASLSCQDYVIDAAPKEQRGQALGLFHVALFGGFYAGTALGGVMADRLGERSVFLVCAALILTSAAMITQMLPAASRVPAMAKTSDRASLGQLLGAMADGKFATLLFGIILPQTILDQVFISYLLSLQMNALGASTADTGRMMMIYFLMVILSGSLYGRLPADKIPTVIITMAGALLGGVTLLAAAAMTSGWTMLAAAIGTGLGYGLVTGPQTATIMELAEGRLAHIGSEKILGTVRVMERLGSVAGLIVIAGVAGRFGYSAGMGLIAVLVLAGVGTYFIYHVASPGLPIMDGRKA</sequence>
<feature type="transmembrane region" description="Helical" evidence="6">
    <location>
        <begin position="651"/>
        <end position="673"/>
    </location>
</feature>
<keyword evidence="2" id="KW-0813">Transport</keyword>
<feature type="transmembrane region" description="Helical" evidence="6">
    <location>
        <begin position="586"/>
        <end position="608"/>
    </location>
</feature>
<name>A0A101KRZ1_RHILI</name>
<evidence type="ECO:0000256" key="4">
    <source>
        <dbReference type="ARBA" id="ARBA00022989"/>
    </source>
</evidence>
<evidence type="ECO:0000259" key="7">
    <source>
        <dbReference type="PROSITE" id="PS50850"/>
    </source>
</evidence>
<evidence type="ECO:0000313" key="8">
    <source>
        <dbReference type="EMBL" id="KUM25786.1"/>
    </source>
</evidence>
<evidence type="ECO:0000256" key="5">
    <source>
        <dbReference type="ARBA" id="ARBA00023136"/>
    </source>
</evidence>
<dbReference type="GO" id="GO:0022857">
    <property type="term" value="F:transmembrane transporter activity"/>
    <property type="evidence" value="ECO:0007669"/>
    <property type="project" value="InterPro"/>
</dbReference>
<dbReference type="Gene3D" id="1.20.1250.20">
    <property type="entry name" value="MFS general substrate transporter like domains"/>
    <property type="match status" value="1"/>
</dbReference>
<feature type="transmembrane region" description="Helical" evidence="6">
    <location>
        <begin position="247"/>
        <end position="267"/>
    </location>
</feature>
<evidence type="ECO:0000256" key="3">
    <source>
        <dbReference type="ARBA" id="ARBA00022692"/>
    </source>
</evidence>
<feature type="transmembrane region" description="Helical" evidence="6">
    <location>
        <begin position="860"/>
        <end position="879"/>
    </location>
</feature>
<accession>A0A101KRZ1</accession>
<protein>
    <recommendedName>
        <fullName evidence="7">Major facilitator superfamily (MFS) profile domain-containing protein</fullName>
    </recommendedName>
</protein>